<dbReference type="PANTHER" id="PTHR32552:SF81">
    <property type="entry name" value="TONB-DEPENDENT OUTER MEMBRANE RECEPTOR"/>
    <property type="match status" value="1"/>
</dbReference>
<dbReference type="InterPro" id="IPR036942">
    <property type="entry name" value="Beta-barrel_TonB_sf"/>
</dbReference>
<dbReference type="Proteomes" id="UP000240382">
    <property type="component" value="Unassembled WGS sequence"/>
</dbReference>
<proteinExistence type="inferred from homology"/>
<evidence type="ECO:0000259" key="12">
    <source>
        <dbReference type="Pfam" id="PF00593"/>
    </source>
</evidence>
<dbReference type="Pfam" id="PF00593">
    <property type="entry name" value="TonB_dep_Rec_b-barrel"/>
    <property type="match status" value="1"/>
</dbReference>
<evidence type="ECO:0000256" key="2">
    <source>
        <dbReference type="ARBA" id="ARBA00022448"/>
    </source>
</evidence>
<evidence type="ECO:0000256" key="1">
    <source>
        <dbReference type="ARBA" id="ARBA00004571"/>
    </source>
</evidence>
<evidence type="ECO:0000256" key="5">
    <source>
        <dbReference type="ARBA" id="ARBA00022692"/>
    </source>
</evidence>
<evidence type="ECO:0000256" key="11">
    <source>
        <dbReference type="PROSITE-ProRule" id="PRU01360"/>
    </source>
</evidence>
<dbReference type="InterPro" id="IPR039426">
    <property type="entry name" value="TonB-dep_rcpt-like"/>
</dbReference>
<comment type="subcellular location">
    <subcellularLocation>
        <location evidence="1 11">Cell outer membrane</location>
        <topology evidence="1 11">Multi-pass membrane protein</topology>
    </subcellularLocation>
</comment>
<evidence type="ECO:0000256" key="4">
    <source>
        <dbReference type="ARBA" id="ARBA00022496"/>
    </source>
</evidence>
<comment type="caution">
    <text evidence="13">The sequence shown here is derived from an EMBL/GenBank/DDBJ whole genome shotgun (WGS) entry which is preliminary data.</text>
</comment>
<evidence type="ECO:0000256" key="6">
    <source>
        <dbReference type="ARBA" id="ARBA00023004"/>
    </source>
</evidence>
<dbReference type="Gene3D" id="2.40.170.20">
    <property type="entry name" value="TonB-dependent receptor, beta-barrel domain"/>
    <property type="match status" value="1"/>
</dbReference>
<dbReference type="InterPro" id="IPR000531">
    <property type="entry name" value="Beta-barrel_TonB"/>
</dbReference>
<dbReference type="SUPFAM" id="SSF56935">
    <property type="entry name" value="Porins"/>
    <property type="match status" value="1"/>
</dbReference>
<keyword evidence="4" id="KW-0410">Iron transport</keyword>
<keyword evidence="10 11" id="KW-0998">Cell outer membrane</keyword>
<organism evidence="13 14">
    <name type="scientific">Escherichia albertii</name>
    <dbReference type="NCBI Taxonomy" id="208962"/>
    <lineage>
        <taxon>Bacteria</taxon>
        <taxon>Pseudomonadati</taxon>
        <taxon>Pseudomonadota</taxon>
        <taxon>Gammaproteobacteria</taxon>
        <taxon>Enterobacterales</taxon>
        <taxon>Enterobacteriaceae</taxon>
        <taxon>Escherichia</taxon>
    </lineage>
</organism>
<evidence type="ECO:0000256" key="9">
    <source>
        <dbReference type="ARBA" id="ARBA00023136"/>
    </source>
</evidence>
<evidence type="ECO:0000256" key="10">
    <source>
        <dbReference type="ARBA" id="ARBA00023237"/>
    </source>
</evidence>
<comment type="similarity">
    <text evidence="11">Belongs to the TonB-dependent receptor family.</text>
</comment>
<evidence type="ECO:0000256" key="3">
    <source>
        <dbReference type="ARBA" id="ARBA00022452"/>
    </source>
</evidence>
<keyword evidence="7" id="KW-0406">Ion transport</keyword>
<evidence type="ECO:0000256" key="7">
    <source>
        <dbReference type="ARBA" id="ARBA00023065"/>
    </source>
</evidence>
<keyword evidence="14" id="KW-1185">Reference proteome</keyword>
<feature type="domain" description="TonB-dependent receptor-like beta-barrel" evidence="12">
    <location>
        <begin position="19"/>
        <end position="139"/>
    </location>
</feature>
<keyword evidence="2 11" id="KW-0813">Transport</keyword>
<keyword evidence="9 11" id="KW-0472">Membrane</keyword>
<protein>
    <submittedName>
        <fullName evidence="13">TonB-dependent receptor</fullName>
    </submittedName>
</protein>
<gene>
    <name evidence="13" type="ORF">C7B09_03905</name>
</gene>
<evidence type="ECO:0000313" key="13">
    <source>
        <dbReference type="EMBL" id="PSY45076.1"/>
    </source>
</evidence>
<dbReference type="PANTHER" id="PTHR32552">
    <property type="entry name" value="FERRICHROME IRON RECEPTOR-RELATED"/>
    <property type="match status" value="1"/>
</dbReference>
<reference evidence="13 14" key="1">
    <citation type="submission" date="2018-03" db="EMBL/GenBank/DDBJ databases">
        <title>Whole Genome Sequencing of Escherichia coli isolates from wildlife.</title>
        <authorList>
            <person name="Whitehouse C.A."/>
            <person name="Lacher D.W."/>
            <person name="Mammel M.K."/>
            <person name="Barnaba T."/>
            <person name="Lorch J.M."/>
        </authorList>
    </citation>
    <scope>NUCLEOTIDE SEQUENCE [LARGE SCALE GENOMIC DNA]</scope>
    <source>
        <strain evidence="13 14">20507-2</strain>
    </source>
</reference>
<keyword evidence="5 11" id="KW-0812">Transmembrane</keyword>
<evidence type="ECO:0000256" key="8">
    <source>
        <dbReference type="ARBA" id="ARBA00023077"/>
    </source>
</evidence>
<evidence type="ECO:0000313" key="14">
    <source>
        <dbReference type="Proteomes" id="UP000240382"/>
    </source>
</evidence>
<dbReference type="EMBL" id="PYQT01000002">
    <property type="protein sequence ID" value="PSY45076.1"/>
    <property type="molecule type" value="Genomic_DNA"/>
</dbReference>
<keyword evidence="8" id="KW-0798">TonB box</keyword>
<sequence length="177" mass="20174">MIVSTAPQVVSELDTSVAVSVVNGEEVRRQGTERAWDQRFAENFRMKASWTWLDATYRSNVCNGNRMPGISRNMSFASLGYVPEEGGYTGTEVRYMGDIMADDENTAKVPSYTRVGLFTGYKFNYQNMTVDIFDRVDNLFDKEYIGSVIVNKSNGRYYEPAPGRNYGIDMNLAWRFE</sequence>
<keyword evidence="6" id="KW-0408">Iron</keyword>
<keyword evidence="13" id="KW-0675">Receptor</keyword>
<accession>A0ABX5HM33</accession>
<name>A0ABX5HM33_ESCAL</name>
<dbReference type="PROSITE" id="PS52016">
    <property type="entry name" value="TONB_DEPENDENT_REC_3"/>
    <property type="match status" value="1"/>
</dbReference>
<keyword evidence="3 11" id="KW-1134">Transmembrane beta strand</keyword>